<feature type="transmembrane region" description="Helical" evidence="5">
    <location>
        <begin position="144"/>
        <end position="166"/>
    </location>
</feature>
<feature type="transmembrane region" description="Helical" evidence="5">
    <location>
        <begin position="219"/>
        <end position="241"/>
    </location>
</feature>
<organism evidence="7 8">
    <name type="scientific">Crassostrea virginica</name>
    <name type="common">Eastern oyster</name>
    <dbReference type="NCBI Taxonomy" id="6565"/>
    <lineage>
        <taxon>Eukaryota</taxon>
        <taxon>Metazoa</taxon>
        <taxon>Spiralia</taxon>
        <taxon>Lophotrochozoa</taxon>
        <taxon>Mollusca</taxon>
        <taxon>Bivalvia</taxon>
        <taxon>Autobranchia</taxon>
        <taxon>Pteriomorphia</taxon>
        <taxon>Ostreida</taxon>
        <taxon>Ostreoidea</taxon>
        <taxon>Ostreidae</taxon>
        <taxon>Crassostrea</taxon>
    </lineage>
</organism>
<dbReference type="OrthoDB" id="29773at2759"/>
<reference evidence="8" key="1">
    <citation type="submission" date="2025-08" db="UniProtKB">
        <authorList>
            <consortium name="RefSeq"/>
        </authorList>
    </citation>
    <scope>IDENTIFICATION</scope>
    <source>
        <tissue evidence="8">Whole sample</tissue>
    </source>
</reference>
<keyword evidence="4 5" id="KW-0472">Membrane</keyword>
<gene>
    <name evidence="8" type="primary">LOC111137541</name>
</gene>
<dbReference type="GeneID" id="111137541"/>
<evidence type="ECO:0000256" key="5">
    <source>
        <dbReference type="SAM" id="Phobius"/>
    </source>
</evidence>
<dbReference type="RefSeq" id="XP_022344733.1">
    <property type="nucleotide sequence ID" value="XM_022489025.1"/>
</dbReference>
<feature type="transmembrane region" description="Helical" evidence="5">
    <location>
        <begin position="178"/>
        <end position="198"/>
    </location>
</feature>
<feature type="transmembrane region" description="Helical" evidence="5">
    <location>
        <begin position="295"/>
        <end position="314"/>
    </location>
</feature>
<evidence type="ECO:0000256" key="1">
    <source>
        <dbReference type="ARBA" id="ARBA00004141"/>
    </source>
</evidence>
<dbReference type="Pfam" id="PF00892">
    <property type="entry name" value="EamA"/>
    <property type="match status" value="1"/>
</dbReference>
<dbReference type="Proteomes" id="UP000694844">
    <property type="component" value="Chromosome 5"/>
</dbReference>
<feature type="transmembrane region" description="Helical" evidence="5">
    <location>
        <begin position="46"/>
        <end position="67"/>
    </location>
</feature>
<comment type="subcellular location">
    <subcellularLocation>
        <location evidence="1">Membrane</location>
        <topology evidence="1">Multi-pass membrane protein</topology>
    </subcellularLocation>
</comment>
<protein>
    <submittedName>
        <fullName evidence="8">Solute carrier family 35 member F6-like</fullName>
    </submittedName>
</protein>
<proteinExistence type="predicted"/>
<dbReference type="InterPro" id="IPR000620">
    <property type="entry name" value="EamA_dom"/>
</dbReference>
<feature type="transmembrane region" description="Helical" evidence="5">
    <location>
        <begin position="320"/>
        <end position="344"/>
    </location>
</feature>
<accession>A0A8B8EYW4</accession>
<keyword evidence="7" id="KW-1185">Reference proteome</keyword>
<evidence type="ECO:0000256" key="3">
    <source>
        <dbReference type="ARBA" id="ARBA00022989"/>
    </source>
</evidence>
<dbReference type="InterPro" id="IPR012404">
    <property type="entry name" value="UCP036436"/>
</dbReference>
<evidence type="ECO:0000256" key="4">
    <source>
        <dbReference type="ARBA" id="ARBA00023136"/>
    </source>
</evidence>
<dbReference type="PANTHER" id="PTHR13146:SF0">
    <property type="entry name" value="SOLUTE CARRIER FAMILY 35 MEMBER F6"/>
    <property type="match status" value="1"/>
</dbReference>
<dbReference type="PANTHER" id="PTHR13146">
    <property type="match status" value="1"/>
</dbReference>
<evidence type="ECO:0000313" key="7">
    <source>
        <dbReference type="Proteomes" id="UP000694844"/>
    </source>
</evidence>
<dbReference type="SUPFAM" id="SSF103481">
    <property type="entry name" value="Multidrug resistance efflux transporter EmrE"/>
    <property type="match status" value="1"/>
</dbReference>
<evidence type="ECO:0000256" key="2">
    <source>
        <dbReference type="ARBA" id="ARBA00022692"/>
    </source>
</evidence>
<name>A0A8B8EYW4_CRAVI</name>
<evidence type="ECO:0000313" key="8">
    <source>
        <dbReference type="RefSeq" id="XP_022344733.1"/>
    </source>
</evidence>
<sequence length="380" mass="41859">MAWTSKQILLALMMVITGSINTLSTKWADRQTAVGRDGNSHSFDHPFLQAVGMFLGEFSCLIAFQIIKLYNRKRNPSQEPNLGNQSFNPLIFLPPALCDMCGTSLMYVGLNLTYASSFQMLRGAVIIFTALLSVAFLGSTIRKVMWAGIFVILVGLALVGISDIIFGSDSAQTDTNGIIAGDLLIIMAQIIAAVQMVYEEKFVTRYSVPAMQAVGWEGFFGFIVLGILNVIFFYIDAGAFSKLPTHKLEDPVDAFIQIGNNWKILLATVGNIVSIAFFNFAGISVTKELSATTRMVLDSVRTLVIWVVTLGLMWQDFQYLQLVGFFILLSGMCLYNNIIIVPAVRYCQERRRTGQAMGNVGEERDRLINGAGGFQDPTST</sequence>
<dbReference type="GO" id="GO:0016020">
    <property type="term" value="C:membrane"/>
    <property type="evidence" value="ECO:0007669"/>
    <property type="project" value="UniProtKB-SubCell"/>
</dbReference>
<feature type="transmembrane region" description="Helical" evidence="5">
    <location>
        <begin position="87"/>
        <end position="108"/>
    </location>
</feature>
<dbReference type="InterPro" id="IPR037185">
    <property type="entry name" value="EmrE-like"/>
</dbReference>
<feature type="domain" description="EamA" evidence="6">
    <location>
        <begin position="11"/>
        <end position="159"/>
    </location>
</feature>
<dbReference type="AlphaFoldDB" id="A0A8B8EYW4"/>
<keyword evidence="3 5" id="KW-1133">Transmembrane helix</keyword>
<dbReference type="PIRSF" id="PIRSF036436">
    <property type="entry name" value="UCP036436"/>
    <property type="match status" value="1"/>
</dbReference>
<feature type="transmembrane region" description="Helical" evidence="5">
    <location>
        <begin position="120"/>
        <end position="137"/>
    </location>
</feature>
<feature type="transmembrane region" description="Helical" evidence="5">
    <location>
        <begin position="261"/>
        <end position="283"/>
    </location>
</feature>
<keyword evidence="2 5" id="KW-0812">Transmembrane</keyword>
<evidence type="ECO:0000259" key="6">
    <source>
        <dbReference type="Pfam" id="PF00892"/>
    </source>
</evidence>
<dbReference type="KEGG" id="cvn:111137541"/>